<dbReference type="InterPro" id="IPR020568">
    <property type="entry name" value="Ribosomal_Su5_D2-typ_SF"/>
</dbReference>
<dbReference type="PANTHER" id="PTHR32039">
    <property type="entry name" value="MAGNESIUM-CHELATASE SUBUNIT CHLI"/>
    <property type="match status" value="1"/>
</dbReference>
<dbReference type="PANTHER" id="PTHR32039:SF7">
    <property type="entry name" value="COMPETENCE PROTEIN COMM"/>
    <property type="match status" value="1"/>
</dbReference>
<protein>
    <submittedName>
        <fullName evidence="3">Magnesium chelatase family protein</fullName>
    </submittedName>
</protein>
<dbReference type="SUPFAM" id="SSF52540">
    <property type="entry name" value="P-loop containing nucleoside triphosphate hydrolases"/>
    <property type="match status" value="1"/>
</dbReference>
<dbReference type="InterPro" id="IPR000523">
    <property type="entry name" value="Mg_chelatse_chII-like_cat_dom"/>
</dbReference>
<comment type="caution">
    <text evidence="3">The sequence shown here is derived from an EMBL/GenBank/DDBJ whole genome shotgun (WGS) entry which is preliminary data.</text>
</comment>
<dbReference type="OrthoDB" id="9813147at2"/>
<dbReference type="InterPro" id="IPR027417">
    <property type="entry name" value="P-loop_NTPase"/>
</dbReference>
<dbReference type="Pfam" id="PF13335">
    <property type="entry name" value="Mg_chelatase_C"/>
    <property type="match status" value="1"/>
</dbReference>
<dbReference type="Pfam" id="PF01078">
    <property type="entry name" value="Mg_chelatase"/>
    <property type="match status" value="1"/>
</dbReference>
<dbReference type="Gene3D" id="3.40.50.300">
    <property type="entry name" value="P-loop containing nucleotide triphosphate hydrolases"/>
    <property type="match status" value="1"/>
</dbReference>
<dbReference type="AlphaFoldDB" id="A0A4R7J9J9"/>
<evidence type="ECO:0000313" key="4">
    <source>
        <dbReference type="Proteomes" id="UP000295371"/>
    </source>
</evidence>
<comment type="similarity">
    <text evidence="1">Belongs to the Mg-chelatase subunits D/I family. ComM subfamily.</text>
</comment>
<dbReference type="CDD" id="cd00009">
    <property type="entry name" value="AAA"/>
    <property type="match status" value="1"/>
</dbReference>
<dbReference type="InterPro" id="IPR025158">
    <property type="entry name" value="Mg_chelat-rel_C"/>
</dbReference>
<name>A0A4R7J9J9_9ACTN</name>
<dbReference type="GO" id="GO:0005524">
    <property type="term" value="F:ATP binding"/>
    <property type="evidence" value="ECO:0007669"/>
    <property type="project" value="InterPro"/>
</dbReference>
<dbReference type="Pfam" id="PF13541">
    <property type="entry name" value="ChlI"/>
    <property type="match status" value="1"/>
</dbReference>
<proteinExistence type="inferred from homology"/>
<dbReference type="SMART" id="SM00382">
    <property type="entry name" value="AAA"/>
    <property type="match status" value="1"/>
</dbReference>
<dbReference type="InterPro" id="IPR004482">
    <property type="entry name" value="Mg_chelat-rel"/>
</dbReference>
<dbReference type="InterPro" id="IPR003593">
    <property type="entry name" value="AAA+_ATPase"/>
</dbReference>
<keyword evidence="4" id="KW-1185">Reference proteome</keyword>
<evidence type="ECO:0000256" key="1">
    <source>
        <dbReference type="ARBA" id="ARBA00006354"/>
    </source>
</evidence>
<organism evidence="3 4">
    <name type="scientific">Naumannella halotolerans</name>
    <dbReference type="NCBI Taxonomy" id="993414"/>
    <lineage>
        <taxon>Bacteria</taxon>
        <taxon>Bacillati</taxon>
        <taxon>Actinomycetota</taxon>
        <taxon>Actinomycetes</taxon>
        <taxon>Propionibacteriales</taxon>
        <taxon>Propionibacteriaceae</taxon>
        <taxon>Naumannella</taxon>
    </lineage>
</organism>
<dbReference type="Gene3D" id="3.30.230.10">
    <property type="match status" value="1"/>
</dbReference>
<dbReference type="NCBIfam" id="TIGR00368">
    <property type="entry name" value="YifB family Mg chelatase-like AAA ATPase"/>
    <property type="match status" value="1"/>
</dbReference>
<evidence type="ECO:0000313" key="3">
    <source>
        <dbReference type="EMBL" id="TDT33049.1"/>
    </source>
</evidence>
<evidence type="ECO:0000259" key="2">
    <source>
        <dbReference type="SMART" id="SM00382"/>
    </source>
</evidence>
<dbReference type="Proteomes" id="UP000295371">
    <property type="component" value="Unassembled WGS sequence"/>
</dbReference>
<dbReference type="EMBL" id="SOAW01000001">
    <property type="protein sequence ID" value="TDT33049.1"/>
    <property type="molecule type" value="Genomic_DNA"/>
</dbReference>
<gene>
    <name evidence="3" type="ORF">CLV29_0644</name>
</gene>
<dbReference type="InterPro" id="IPR014721">
    <property type="entry name" value="Ribsml_uS5_D2-typ_fold_subgr"/>
</dbReference>
<accession>A0A4R7J9J9</accession>
<reference evidence="3 4" key="1">
    <citation type="submission" date="2019-03" db="EMBL/GenBank/DDBJ databases">
        <title>Genomic Encyclopedia of Archaeal and Bacterial Type Strains, Phase II (KMG-II): from individual species to whole genera.</title>
        <authorList>
            <person name="Goeker M."/>
        </authorList>
    </citation>
    <scope>NUCLEOTIDE SEQUENCE [LARGE SCALE GENOMIC DNA]</scope>
    <source>
        <strain evidence="3 4">DSM 24323</strain>
    </source>
</reference>
<sequence>MGQVCTAWSVALLGMSGQMVEIEVSVGSGLPRTVLVGLPDAALYEARDRCRAAVSNCGLQWPVALTTINLTPASLPKAGSHYDLGIVAAVLCATGVGERAQAERTVFLGELGLDGRVRPTRGVLPALMAARTNGFERAVVAAAQLPEATLVDGIAVHAVADLEGLVGLLRGGPGECVAAAPAEDEETAETVGDLGDVVGQLQARWALEVAAAGRHHLFFSGPPGVGKTMLAERLPGILPELSAGQALEVLAIRSISGLPIDHRLPRRPPFAGPHHNASVASMVGGGSRIAAPGAVSMAHHGVLFLDEAAEFSPRVLDALRTPLETGSVTLARSAGQVTYPARFQLIMAANPCPCGQSGQLGGRCQCTPTVVRRYRSRLSGPVLDRIDIQTTLHPVGPAVLSATDHRAESSAVVADRVREARARQLHRLRATPWLTNAEASGAWIRRHWPPPAEPGLLSAQIRRGAISARGAEKVVRLSWTIADLGGHDRPTRADLQLALALRRGDDVQRVVDAEHSVVAADHAVVDPGRGAVS</sequence>
<dbReference type="InterPro" id="IPR045006">
    <property type="entry name" value="CHLI-like"/>
</dbReference>
<dbReference type="SUPFAM" id="SSF54211">
    <property type="entry name" value="Ribosomal protein S5 domain 2-like"/>
    <property type="match status" value="1"/>
</dbReference>
<feature type="domain" description="AAA+ ATPase" evidence="2">
    <location>
        <begin position="213"/>
        <end position="393"/>
    </location>
</feature>